<dbReference type="SUPFAM" id="SSF55781">
    <property type="entry name" value="GAF domain-like"/>
    <property type="match status" value="1"/>
</dbReference>
<dbReference type="SUPFAM" id="SSF52540">
    <property type="entry name" value="P-loop containing nucleoside triphosphate hydrolases"/>
    <property type="match status" value="1"/>
</dbReference>
<evidence type="ECO:0000313" key="7">
    <source>
        <dbReference type="EMBL" id="RPA61099.1"/>
    </source>
</evidence>
<dbReference type="InterPro" id="IPR027417">
    <property type="entry name" value="P-loop_NTPase"/>
</dbReference>
<organism evidence="7 8">
    <name type="scientific">Gordonia oryzae</name>
    <dbReference type="NCBI Taxonomy" id="2487349"/>
    <lineage>
        <taxon>Bacteria</taxon>
        <taxon>Bacillati</taxon>
        <taxon>Actinomycetota</taxon>
        <taxon>Actinomycetes</taxon>
        <taxon>Mycobacteriales</taxon>
        <taxon>Gordoniaceae</taxon>
        <taxon>Gordonia</taxon>
    </lineage>
</organism>
<gene>
    <name evidence="7" type="ORF">EF294_10690</name>
</gene>
<proteinExistence type="predicted"/>
<dbReference type="Pfam" id="PF02954">
    <property type="entry name" value="HTH_8"/>
    <property type="match status" value="1"/>
</dbReference>
<dbReference type="InterPro" id="IPR002078">
    <property type="entry name" value="Sigma_54_int"/>
</dbReference>
<evidence type="ECO:0000256" key="4">
    <source>
        <dbReference type="ARBA" id="ARBA00023125"/>
    </source>
</evidence>
<dbReference type="PANTHER" id="PTHR32071">
    <property type="entry name" value="TRANSCRIPTIONAL REGULATORY PROTEIN"/>
    <property type="match status" value="1"/>
</dbReference>
<dbReference type="OrthoDB" id="5496274at2"/>
<keyword evidence="1" id="KW-0547">Nucleotide-binding</keyword>
<dbReference type="Pfam" id="PF25601">
    <property type="entry name" value="AAA_lid_14"/>
    <property type="match status" value="1"/>
</dbReference>
<dbReference type="Gene3D" id="1.10.10.60">
    <property type="entry name" value="Homeodomain-like"/>
    <property type="match status" value="1"/>
</dbReference>
<dbReference type="PROSITE" id="PS50045">
    <property type="entry name" value="SIGMA54_INTERACT_4"/>
    <property type="match status" value="1"/>
</dbReference>
<dbReference type="EMBL" id="RKMH01000007">
    <property type="protein sequence ID" value="RPA61099.1"/>
    <property type="molecule type" value="Genomic_DNA"/>
</dbReference>
<dbReference type="Gene3D" id="3.30.450.40">
    <property type="match status" value="1"/>
</dbReference>
<dbReference type="Proteomes" id="UP000267536">
    <property type="component" value="Unassembled WGS sequence"/>
</dbReference>
<name>A0A3N4GE80_9ACTN</name>
<dbReference type="InterPro" id="IPR002197">
    <property type="entry name" value="HTH_Fis"/>
</dbReference>
<comment type="caution">
    <text evidence="7">The sequence shown here is derived from an EMBL/GenBank/DDBJ whole genome shotgun (WGS) entry which is preliminary data.</text>
</comment>
<evidence type="ECO:0000259" key="6">
    <source>
        <dbReference type="PROSITE" id="PS50045"/>
    </source>
</evidence>
<dbReference type="Gene3D" id="1.10.8.60">
    <property type="match status" value="1"/>
</dbReference>
<dbReference type="Pfam" id="PF01590">
    <property type="entry name" value="GAF"/>
    <property type="match status" value="1"/>
</dbReference>
<evidence type="ECO:0000256" key="2">
    <source>
        <dbReference type="ARBA" id="ARBA00022840"/>
    </source>
</evidence>
<keyword evidence="4" id="KW-0238">DNA-binding</keyword>
<dbReference type="InterPro" id="IPR029016">
    <property type="entry name" value="GAF-like_dom_sf"/>
</dbReference>
<evidence type="ECO:0000256" key="3">
    <source>
        <dbReference type="ARBA" id="ARBA00023015"/>
    </source>
</evidence>
<dbReference type="PANTHER" id="PTHR32071:SF122">
    <property type="entry name" value="SIGMA FACTOR"/>
    <property type="match status" value="1"/>
</dbReference>
<dbReference type="InterPro" id="IPR009057">
    <property type="entry name" value="Homeodomain-like_sf"/>
</dbReference>
<evidence type="ECO:0000256" key="5">
    <source>
        <dbReference type="ARBA" id="ARBA00023163"/>
    </source>
</evidence>
<evidence type="ECO:0000256" key="1">
    <source>
        <dbReference type="ARBA" id="ARBA00022741"/>
    </source>
</evidence>
<dbReference type="InterPro" id="IPR058031">
    <property type="entry name" value="AAA_lid_NorR"/>
</dbReference>
<accession>A0A3N4GE80</accession>
<evidence type="ECO:0000313" key="8">
    <source>
        <dbReference type="Proteomes" id="UP000267536"/>
    </source>
</evidence>
<dbReference type="SUPFAM" id="SSF46689">
    <property type="entry name" value="Homeodomain-like"/>
    <property type="match status" value="1"/>
</dbReference>
<protein>
    <submittedName>
        <fullName evidence="7">GAF domain-containing protein</fullName>
    </submittedName>
</protein>
<keyword evidence="2" id="KW-0067">ATP-binding</keyword>
<sequence>MIPQPTPPAAMSTAAIARAREKFLSNDALDDAVRDSISTSWKRSRAFNVHADRLELPFVREPNLEGPLVSAARPILSQLADDLSTEPVSIILTSADGVVLSRTTASRRLQQMLDDVSLAPGYSYSEEHAGTNGIGTALETRQPTLVRGSEHYAGCLGPLSCAGVPIVHPISGAVVGALDLTCPSDDEHPSTLLLSLAKSATSQIVHRMVSQASERESRLLNAYLATCRRAPQAMVLAISGDVVLMNRRLRHSIDPGDQLAILEHAVDQSPDRMSANRVSTLPSGRVARLSPVDEHDDSDTAIAVFRVHLLDSAPTPAASTPLRPVASLPGVVGRSSSWRQCCARVSGHVQAGQWIAVSGESGSGRTALLRAAAERYQPSTTRIFTADDFDADPDSGSDTDETLDALATELDREGFCIILCDLDRVPAHTQAAIADLLPGREYAGWLGVTTALHSADAASMLLPFFGHTVELPPLRHRIEDLHDLVPALLRQLTRGRELTVASDAMTQLSKYGWPGNVAELRQTLREVVTHQRSGVIGVGQLPPRCRTTSRHTLTRIEALERDAIVRSLEENDNSKAAAAHALGISRATIYRKIKEFGIVT</sequence>
<dbReference type="Gene3D" id="3.40.50.300">
    <property type="entry name" value="P-loop containing nucleotide triphosphate hydrolases"/>
    <property type="match status" value="1"/>
</dbReference>
<dbReference type="AlphaFoldDB" id="A0A3N4GE80"/>
<dbReference type="GO" id="GO:0005524">
    <property type="term" value="F:ATP binding"/>
    <property type="evidence" value="ECO:0007669"/>
    <property type="project" value="UniProtKB-KW"/>
</dbReference>
<keyword evidence="5" id="KW-0804">Transcription</keyword>
<keyword evidence="8" id="KW-1185">Reference proteome</keyword>
<dbReference type="InterPro" id="IPR003018">
    <property type="entry name" value="GAF"/>
</dbReference>
<keyword evidence="3" id="KW-0805">Transcription regulation</keyword>
<dbReference type="PRINTS" id="PR01590">
    <property type="entry name" value="HTHFIS"/>
</dbReference>
<dbReference type="GO" id="GO:0006355">
    <property type="term" value="P:regulation of DNA-templated transcription"/>
    <property type="evidence" value="ECO:0007669"/>
    <property type="project" value="InterPro"/>
</dbReference>
<dbReference type="GO" id="GO:0043565">
    <property type="term" value="F:sequence-specific DNA binding"/>
    <property type="evidence" value="ECO:0007669"/>
    <property type="project" value="InterPro"/>
</dbReference>
<feature type="domain" description="Sigma-54 factor interaction" evidence="6">
    <location>
        <begin position="468"/>
        <end position="529"/>
    </location>
</feature>
<reference evidence="7 8" key="1">
    <citation type="submission" date="2018-11" db="EMBL/GenBank/DDBJ databases">
        <title>Draft genome sequence of Gordonia sp. RS15-1S isolated from rice stems.</title>
        <authorList>
            <person name="Muangham S."/>
        </authorList>
    </citation>
    <scope>NUCLEOTIDE SEQUENCE [LARGE SCALE GENOMIC DNA]</scope>
    <source>
        <strain evidence="7 8">RS15-1S</strain>
    </source>
</reference>